<name>A0A1H2Q0E9_9BACI</name>
<feature type="region of interest" description="Disordered" evidence="2">
    <location>
        <begin position="158"/>
        <end position="178"/>
    </location>
</feature>
<dbReference type="Proteomes" id="UP000199488">
    <property type="component" value="Unassembled WGS sequence"/>
</dbReference>
<evidence type="ECO:0000256" key="2">
    <source>
        <dbReference type="SAM" id="MobiDB-lite"/>
    </source>
</evidence>
<dbReference type="InterPro" id="IPR012440">
    <property type="entry name" value="DUF1641"/>
</dbReference>
<dbReference type="STRING" id="1122204.SAMN05421781_0078"/>
<dbReference type="Pfam" id="PF07849">
    <property type="entry name" value="DUF1641"/>
    <property type="match status" value="1"/>
</dbReference>
<organism evidence="3 4">
    <name type="scientific">Marinococcus luteus</name>
    <dbReference type="NCBI Taxonomy" id="1122204"/>
    <lineage>
        <taxon>Bacteria</taxon>
        <taxon>Bacillati</taxon>
        <taxon>Bacillota</taxon>
        <taxon>Bacilli</taxon>
        <taxon>Bacillales</taxon>
        <taxon>Bacillaceae</taxon>
        <taxon>Marinococcus</taxon>
    </lineage>
</organism>
<dbReference type="PANTHER" id="PTHR38433:SF1">
    <property type="entry name" value="DUF1641 DOMAIN-CONTAINING PROTEIN"/>
    <property type="match status" value="1"/>
</dbReference>
<dbReference type="OrthoDB" id="147801at2"/>
<feature type="coiled-coil region" evidence="1">
    <location>
        <begin position="108"/>
        <end position="135"/>
    </location>
</feature>
<reference evidence="3 4" key="1">
    <citation type="submission" date="2016-10" db="EMBL/GenBank/DDBJ databases">
        <authorList>
            <person name="de Groot N.N."/>
        </authorList>
    </citation>
    <scope>NUCLEOTIDE SEQUENCE [LARGE SCALE GENOMIC DNA]</scope>
    <source>
        <strain evidence="3 4">DSM 23126</strain>
    </source>
</reference>
<proteinExistence type="predicted"/>
<dbReference type="AlphaFoldDB" id="A0A1H2Q0E9"/>
<sequence>MAERITHIEKLKFSEEEIKQRDMEELQSQLLDNKESLEKMMRTANLLDESGLLDMANGLLSEGDKVLHVAVNAMNTEGSTNMLKNLLLLAGEAGKLDIESMQPLLLKLNKGLERVAKLEEEKEQEKQTVNIFQLLKLLRDPEVNHTLSLGIAFMRGMGETGKPEMEEEQKERKPNTKV</sequence>
<evidence type="ECO:0000313" key="4">
    <source>
        <dbReference type="Proteomes" id="UP000199488"/>
    </source>
</evidence>
<protein>
    <submittedName>
        <fullName evidence="3">Uncharacterized conserved protein YjgD, DUF1641 family</fullName>
    </submittedName>
</protein>
<keyword evidence="4" id="KW-1185">Reference proteome</keyword>
<evidence type="ECO:0000256" key="1">
    <source>
        <dbReference type="SAM" id="Coils"/>
    </source>
</evidence>
<dbReference type="PANTHER" id="PTHR38433">
    <property type="match status" value="1"/>
</dbReference>
<dbReference type="RefSeq" id="WP_091610061.1">
    <property type="nucleotide sequence ID" value="NZ_FNNC01000001.1"/>
</dbReference>
<accession>A0A1H2Q0E9</accession>
<evidence type="ECO:0000313" key="3">
    <source>
        <dbReference type="EMBL" id="SDW00636.1"/>
    </source>
</evidence>
<gene>
    <name evidence="3" type="ORF">SAMN05421781_0078</name>
</gene>
<feature type="compositionally biased region" description="Basic and acidic residues" evidence="2">
    <location>
        <begin position="161"/>
        <end position="178"/>
    </location>
</feature>
<dbReference type="EMBL" id="FNNC01000001">
    <property type="protein sequence ID" value="SDW00636.1"/>
    <property type="molecule type" value="Genomic_DNA"/>
</dbReference>
<keyword evidence="1" id="KW-0175">Coiled coil</keyword>